<dbReference type="Proteomes" id="UP000012675">
    <property type="component" value="Chromosome"/>
</dbReference>
<dbReference type="AlphaFoldDB" id="C9AD59"/>
<comment type="similarity">
    <text evidence="1">Belongs to the glycosyl hydrolase 3 family.</text>
</comment>
<dbReference type="PANTHER" id="PTHR42715:SF3">
    <property type="entry name" value="BETA-GLUCOSIDASE B-RELATED"/>
    <property type="match status" value="1"/>
</dbReference>
<dbReference type="Gene3D" id="2.60.40.10">
    <property type="entry name" value="Immunoglobulins"/>
    <property type="match status" value="1"/>
</dbReference>
<dbReference type="FunFam" id="2.60.40.10:FF:000495">
    <property type="entry name" value="Periplasmic beta-glucosidase"/>
    <property type="match status" value="1"/>
</dbReference>
<dbReference type="Gene3D" id="3.40.50.1700">
    <property type="entry name" value="Glycoside hydrolase family 3 C-terminal domain"/>
    <property type="match status" value="1"/>
</dbReference>
<organism evidence="4 5">
    <name type="scientific">Enterococcus casseliflavus EC20</name>
    <dbReference type="NCBI Taxonomy" id="565655"/>
    <lineage>
        <taxon>Bacteria</taxon>
        <taxon>Bacillati</taxon>
        <taxon>Bacillota</taxon>
        <taxon>Bacilli</taxon>
        <taxon>Lactobacillales</taxon>
        <taxon>Enterococcaceae</taxon>
        <taxon>Enterococcus</taxon>
    </lineage>
</organism>
<dbReference type="PRINTS" id="PR00133">
    <property type="entry name" value="GLHYDRLASE3"/>
</dbReference>
<dbReference type="KEGG" id="ecas:ECBG_03087"/>
<sequence>MKIDVNLRKNRLQYTEAAEKILKQMTLKEKVHLMSGNMVLADVRRDMANGQHYNEFPYEAGGNERLNVPSMKFVDGPRGAVTGRDKTTCFPVSMARGASFDTELEKQIGIAIAKEIKDSGGNFFGGVCINLPYNPGWGRSQEVYGEDSFLLGAMGSALSEGVQSESVVACVKHYAFNSMENARFKVDVHASKRTEREIYLSHFKDVIDSGAASVMTSYNKYFGEHTGNSTYLVRDVLKNEWNFDGFVISDFVNGTRDTVKAALAGLDIEMHVTNHYGEKLEKAVEDGLVPVETIDDAALRIIRTLLVFEEARKNDDSKETIDYKKHIRLALDAAEQSITLIKNENNCLPLNANIKKVAIFGKLATEENTGDRGSSRVYPPYVISYLEGLKKYSPHIQVIYNEGSDIELAKTIAREADAAIFVVGYNYDDEGEYTGEAENREVPAGAIFDAKGGDRKESLELHSEDILLINQVGPENNNSVVALVGGNTIMIEEWKNAVSAILFTYYSGMEGGTALAKILFGEANPSGKLPFVIPCKEKDLPQIDWNADQITYEYYHGYAKLEKEGKVPSIPFGYGLSYTNFDISNHDFTIDKKLLTAKCTVENIGKLPGAEVVQLYVGFSHSQIDRPIKVLRGFNKVHLLPGEKKNITIKCPIEKLKWYNPDSEQWELEEIPYEVYLGNSSSPTDLIKETITV</sequence>
<dbReference type="HOGENOM" id="CLU_004542_4_1_9"/>
<evidence type="ECO:0000313" key="5">
    <source>
        <dbReference type="Proteomes" id="UP000012675"/>
    </source>
</evidence>
<dbReference type="GO" id="GO:0008422">
    <property type="term" value="F:beta-glucosidase activity"/>
    <property type="evidence" value="ECO:0007669"/>
    <property type="project" value="UniProtKB-ARBA"/>
</dbReference>
<dbReference type="InterPro" id="IPR013783">
    <property type="entry name" value="Ig-like_fold"/>
</dbReference>
<gene>
    <name evidence="4" type="ORF">ECBG_03087</name>
</gene>
<dbReference type="SUPFAM" id="SSF51445">
    <property type="entry name" value="(Trans)glycosidases"/>
    <property type="match status" value="1"/>
</dbReference>
<reference evidence="4 5" key="2">
    <citation type="submission" date="2013-03" db="EMBL/GenBank/DDBJ databases">
        <title>The Genome Sequence of Enterococcus casseliflavus EC20 (899205).</title>
        <authorList>
            <consortium name="The Broad Institute Genomics Platform"/>
            <consortium name="The Broad Institute Genome Sequencing Center for Infectious Disease"/>
            <person name="Russ C."/>
            <person name="Feldgarden M."/>
            <person name="Gilmore M."/>
            <person name="Manson J."/>
            <person name="Palmer K."/>
            <person name="Carniol K."/>
            <person name="Walker B."/>
            <person name="Young S.K."/>
            <person name="Zeng Q."/>
            <person name="Gargeya S."/>
            <person name="Fitzgerald M."/>
            <person name="Haas B."/>
            <person name="Abouelleil A."/>
            <person name="Allen A.W."/>
            <person name="Alvarado L."/>
            <person name="Arachchi H.M."/>
            <person name="Berlin A.M."/>
            <person name="Chapman S.B."/>
            <person name="Gainer-Dewar J."/>
            <person name="Goldberg J."/>
            <person name="Griggs A."/>
            <person name="Gujja S."/>
            <person name="Hansen M."/>
            <person name="Howarth C."/>
            <person name="Imamovic A."/>
            <person name="Ireland A."/>
            <person name="Larimer J."/>
            <person name="McCowan C."/>
            <person name="Murphy C."/>
            <person name="Pearson M."/>
            <person name="Poon T.W."/>
            <person name="Priest M."/>
            <person name="Roberts A."/>
            <person name="Saif S."/>
            <person name="Shea T."/>
            <person name="Sisk P."/>
            <person name="Sykes S."/>
            <person name="Wortman J."/>
            <person name="Nusbaum C."/>
            <person name="Birren B."/>
        </authorList>
    </citation>
    <scope>NUCLEOTIDE SEQUENCE [LARGE SCALE GENOMIC DNA]</scope>
    <source>
        <strain evidence="4 5">EC20</strain>
    </source>
</reference>
<reference evidence="4 5" key="1">
    <citation type="submission" date="2009-02" db="EMBL/GenBank/DDBJ databases">
        <authorList>
            <consortium name="The Broad Institute Genome Sequencing Platform"/>
            <person name="Feldgarden M."/>
            <person name="Young S.K."/>
            <person name="Kodira C.D."/>
            <person name="Zeng Q."/>
            <person name="Koehrsen M."/>
            <person name="Alvarado L."/>
            <person name="Berlin A."/>
            <person name="Borenstein D."/>
            <person name="Chen Z."/>
            <person name="Engels R."/>
            <person name="Freedman E."/>
            <person name="Gellesch M."/>
            <person name="Goldberg J."/>
            <person name="Griggs A."/>
            <person name="Gujja S."/>
            <person name="Heiman D."/>
            <person name="Hepburn T."/>
            <person name="Howarth C."/>
            <person name="Jen D."/>
            <person name="Larson L."/>
            <person name="Lewis B."/>
            <person name="Mehta T."/>
            <person name="Park D."/>
            <person name="Pearson M."/>
            <person name="Roberts A."/>
            <person name="Saif S."/>
            <person name="Shea T."/>
            <person name="Shenoy N."/>
            <person name="Sisk P."/>
            <person name="Stolte C."/>
            <person name="Sykes S."/>
            <person name="Walk T."/>
            <person name="White J."/>
            <person name="Yandava C."/>
            <person name="Gilmore M."/>
            <person name="Manson J."/>
            <person name="Palmer K."/>
            <person name="Carniol K."/>
            <person name="Lander E."/>
            <person name="Nusbaum C."/>
            <person name="Galagan J."/>
            <person name="Birren B."/>
        </authorList>
    </citation>
    <scope>NUCLEOTIDE SEQUENCE [LARGE SCALE GENOMIC DNA]</scope>
    <source>
        <strain evidence="4 5">EC20</strain>
    </source>
</reference>
<dbReference type="EMBL" id="CP004856">
    <property type="protein sequence ID" value="EEV40818.1"/>
    <property type="molecule type" value="Genomic_DNA"/>
</dbReference>
<dbReference type="RefSeq" id="WP_015510544.1">
    <property type="nucleotide sequence ID" value="NC_020995.1"/>
</dbReference>
<dbReference type="Gene3D" id="3.20.20.300">
    <property type="entry name" value="Glycoside hydrolase, family 3, N-terminal domain"/>
    <property type="match status" value="1"/>
</dbReference>
<dbReference type="eggNOG" id="COG1472">
    <property type="taxonomic scope" value="Bacteria"/>
</dbReference>
<proteinExistence type="inferred from homology"/>
<dbReference type="InterPro" id="IPR050288">
    <property type="entry name" value="Cellulose_deg_GH3"/>
</dbReference>
<evidence type="ECO:0000256" key="2">
    <source>
        <dbReference type="ARBA" id="ARBA00022801"/>
    </source>
</evidence>
<dbReference type="InterPro" id="IPR036962">
    <property type="entry name" value="Glyco_hydro_3_N_sf"/>
</dbReference>
<feature type="domain" description="Fibronectin type III-like" evidence="3">
    <location>
        <begin position="611"/>
        <end position="681"/>
    </location>
</feature>
<accession>C9AD59</accession>
<dbReference type="Pfam" id="PF14310">
    <property type="entry name" value="Fn3-like"/>
    <property type="match status" value="1"/>
</dbReference>
<dbReference type="PANTHER" id="PTHR42715">
    <property type="entry name" value="BETA-GLUCOSIDASE"/>
    <property type="match status" value="1"/>
</dbReference>
<evidence type="ECO:0000256" key="1">
    <source>
        <dbReference type="ARBA" id="ARBA00005336"/>
    </source>
</evidence>
<name>C9AD59_ENTCA</name>
<dbReference type="GeneID" id="15143613"/>
<protein>
    <recommendedName>
        <fullName evidence="3">Fibronectin type III-like domain-containing protein</fullName>
    </recommendedName>
</protein>
<evidence type="ECO:0000313" key="4">
    <source>
        <dbReference type="EMBL" id="EEV40818.1"/>
    </source>
</evidence>
<dbReference type="InterPro" id="IPR026891">
    <property type="entry name" value="Fn3-like"/>
</dbReference>
<evidence type="ECO:0000259" key="3">
    <source>
        <dbReference type="SMART" id="SM01217"/>
    </source>
</evidence>
<dbReference type="InterPro" id="IPR017853">
    <property type="entry name" value="GH"/>
</dbReference>
<dbReference type="InterPro" id="IPR036881">
    <property type="entry name" value="Glyco_hydro_3_C_sf"/>
</dbReference>
<dbReference type="SUPFAM" id="SSF52279">
    <property type="entry name" value="Beta-D-glucan exohydrolase, C-terminal domain"/>
    <property type="match status" value="1"/>
</dbReference>
<dbReference type="Pfam" id="PF01915">
    <property type="entry name" value="Glyco_hydro_3_C"/>
    <property type="match status" value="1"/>
</dbReference>
<dbReference type="GO" id="GO:0009251">
    <property type="term" value="P:glucan catabolic process"/>
    <property type="evidence" value="ECO:0007669"/>
    <property type="project" value="TreeGrafter"/>
</dbReference>
<keyword evidence="2" id="KW-0378">Hydrolase</keyword>
<dbReference type="InterPro" id="IPR001764">
    <property type="entry name" value="Glyco_hydro_3_N"/>
</dbReference>
<dbReference type="SMART" id="SM01217">
    <property type="entry name" value="Fn3_like"/>
    <property type="match status" value="1"/>
</dbReference>
<keyword evidence="5" id="KW-1185">Reference proteome</keyword>
<dbReference type="Pfam" id="PF00933">
    <property type="entry name" value="Glyco_hydro_3"/>
    <property type="match status" value="1"/>
</dbReference>
<dbReference type="InterPro" id="IPR002772">
    <property type="entry name" value="Glyco_hydro_3_C"/>
</dbReference>